<comment type="caution">
    <text evidence="1">The sequence shown here is derived from an EMBL/GenBank/DDBJ whole genome shotgun (WGS) entry which is preliminary data.</text>
</comment>
<keyword evidence="2" id="KW-1185">Reference proteome</keyword>
<organism evidence="1 2">
    <name type="scientific">Canavalia gladiata</name>
    <name type="common">Sword bean</name>
    <name type="synonym">Dolichos gladiatus</name>
    <dbReference type="NCBI Taxonomy" id="3824"/>
    <lineage>
        <taxon>Eukaryota</taxon>
        <taxon>Viridiplantae</taxon>
        <taxon>Streptophyta</taxon>
        <taxon>Embryophyta</taxon>
        <taxon>Tracheophyta</taxon>
        <taxon>Spermatophyta</taxon>
        <taxon>Magnoliopsida</taxon>
        <taxon>eudicotyledons</taxon>
        <taxon>Gunneridae</taxon>
        <taxon>Pentapetalae</taxon>
        <taxon>rosids</taxon>
        <taxon>fabids</taxon>
        <taxon>Fabales</taxon>
        <taxon>Fabaceae</taxon>
        <taxon>Papilionoideae</taxon>
        <taxon>50 kb inversion clade</taxon>
        <taxon>NPAAA clade</taxon>
        <taxon>indigoferoid/millettioid clade</taxon>
        <taxon>Phaseoleae</taxon>
        <taxon>Canavalia</taxon>
    </lineage>
</organism>
<evidence type="ECO:0000313" key="2">
    <source>
        <dbReference type="Proteomes" id="UP001367508"/>
    </source>
</evidence>
<gene>
    <name evidence="1" type="ORF">VNO77_01511</name>
</gene>
<proteinExistence type="predicted"/>
<accession>A0AAN9MRD2</accession>
<sequence>MYCSISITFQLIHSIILPIPTCISSAMLKFSFWLGLNFYFAAMFEYNIEMSLDKPFLNRNRKNSYPGVYLLEIFDDAITQKPAFWLGVIEALA</sequence>
<evidence type="ECO:0000313" key="1">
    <source>
        <dbReference type="EMBL" id="KAK7359550.1"/>
    </source>
</evidence>
<name>A0AAN9MRD2_CANGL</name>
<dbReference type="AlphaFoldDB" id="A0AAN9MRD2"/>
<protein>
    <submittedName>
        <fullName evidence="1">Uncharacterized protein</fullName>
    </submittedName>
</protein>
<reference evidence="1 2" key="1">
    <citation type="submission" date="2024-01" db="EMBL/GenBank/DDBJ databases">
        <title>The genomes of 5 underutilized Papilionoideae crops provide insights into root nodulation and disease resistanc.</title>
        <authorList>
            <person name="Jiang F."/>
        </authorList>
    </citation>
    <scope>NUCLEOTIDE SEQUENCE [LARGE SCALE GENOMIC DNA]</scope>
    <source>
        <strain evidence="1">LVBAO_FW01</strain>
        <tissue evidence="1">Leaves</tissue>
    </source>
</reference>
<dbReference type="EMBL" id="JAYMYQ010000001">
    <property type="protein sequence ID" value="KAK7359550.1"/>
    <property type="molecule type" value="Genomic_DNA"/>
</dbReference>
<dbReference type="Proteomes" id="UP001367508">
    <property type="component" value="Unassembled WGS sequence"/>
</dbReference>